<proteinExistence type="predicted"/>
<gene>
    <name evidence="1" type="ORF">P4T90_11005</name>
</gene>
<keyword evidence="2" id="KW-1185">Reference proteome</keyword>
<dbReference type="RefSeq" id="WP_260525581.1">
    <property type="nucleotide sequence ID" value="NZ_JARMAB010000013.1"/>
</dbReference>
<comment type="caution">
    <text evidence="1">The sequence shown here is derived from an EMBL/GenBank/DDBJ whole genome shotgun (WGS) entry which is preliminary data.</text>
</comment>
<dbReference type="InterPro" id="IPR048146">
    <property type="entry name" value="RAxF_45-like"/>
</dbReference>
<evidence type="ECO:0000313" key="2">
    <source>
        <dbReference type="Proteomes" id="UP001341444"/>
    </source>
</evidence>
<evidence type="ECO:0000313" key="1">
    <source>
        <dbReference type="EMBL" id="MED1203601.1"/>
    </source>
</evidence>
<organism evidence="1 2">
    <name type="scientific">Heyndrickxia acidicola</name>
    <dbReference type="NCBI Taxonomy" id="209389"/>
    <lineage>
        <taxon>Bacteria</taxon>
        <taxon>Bacillati</taxon>
        <taxon>Bacillota</taxon>
        <taxon>Bacilli</taxon>
        <taxon>Bacillales</taxon>
        <taxon>Bacillaceae</taxon>
        <taxon>Heyndrickxia</taxon>
    </lineage>
</organism>
<sequence length="44" mass="4969">MNLVAVNVREKTLDFLNFTRAIVHDFAFNGTGLSIFSQNQTNHS</sequence>
<accession>A0ABU6MHX0</accession>
<dbReference type="EMBL" id="JARMAB010000013">
    <property type="protein sequence ID" value="MED1203601.1"/>
    <property type="molecule type" value="Genomic_DNA"/>
</dbReference>
<dbReference type="Proteomes" id="UP001341444">
    <property type="component" value="Unassembled WGS sequence"/>
</dbReference>
<reference evidence="1 2" key="1">
    <citation type="submission" date="2023-03" db="EMBL/GenBank/DDBJ databases">
        <title>Bacillus Genome Sequencing.</title>
        <authorList>
            <person name="Dunlap C."/>
        </authorList>
    </citation>
    <scope>NUCLEOTIDE SEQUENCE [LARGE SCALE GENOMIC DNA]</scope>
    <source>
        <strain evidence="1 2">B-23453</strain>
    </source>
</reference>
<protein>
    <submittedName>
        <fullName evidence="1">Uncharacterized protein</fullName>
    </submittedName>
</protein>
<dbReference type="NCBIfam" id="NF041642">
    <property type="entry name" value="RAxF_45"/>
    <property type="match status" value="1"/>
</dbReference>
<name>A0ABU6MHX0_9BACI</name>